<keyword evidence="7 10" id="KW-0175">Coiled coil</keyword>
<dbReference type="GO" id="GO:0000049">
    <property type="term" value="F:tRNA binding"/>
    <property type="evidence" value="ECO:0007669"/>
    <property type="project" value="TreeGrafter"/>
</dbReference>
<dbReference type="FunFam" id="3.40.1280.30:FF:000003">
    <property type="entry name" value="tRNA methyltransferase 10C, mitochondrial RNase P subunit"/>
    <property type="match status" value="1"/>
</dbReference>
<keyword evidence="4" id="KW-0949">S-adenosyl-L-methionine</keyword>
<dbReference type="AlphaFoldDB" id="A0AAD4K2Y4"/>
<comment type="subcellular location">
    <subcellularLocation>
        <location evidence="1">Mitochondrion</location>
    </subcellularLocation>
</comment>
<feature type="coiled-coil region" evidence="10">
    <location>
        <begin position="135"/>
        <end position="166"/>
    </location>
</feature>
<dbReference type="PANTHER" id="PTHR13563:SF5">
    <property type="entry name" value="TRNA METHYLTRANSFERASE 10 HOMOLOG C"/>
    <property type="match status" value="1"/>
</dbReference>
<dbReference type="GO" id="GO:0032259">
    <property type="term" value="P:methylation"/>
    <property type="evidence" value="ECO:0007669"/>
    <property type="project" value="UniProtKB-KW"/>
</dbReference>
<dbReference type="InterPro" id="IPR025812">
    <property type="entry name" value="Trm10_C_MTase_dom"/>
</dbReference>
<evidence type="ECO:0000256" key="5">
    <source>
        <dbReference type="ARBA" id="ARBA00022694"/>
    </source>
</evidence>
<evidence type="ECO:0000256" key="6">
    <source>
        <dbReference type="ARBA" id="ARBA00022946"/>
    </source>
</evidence>
<dbReference type="PROSITE" id="PS51675">
    <property type="entry name" value="SAM_MT_TRM10"/>
    <property type="match status" value="1"/>
</dbReference>
<evidence type="ECO:0000256" key="11">
    <source>
        <dbReference type="SAM" id="MobiDB-lite"/>
    </source>
</evidence>
<evidence type="ECO:0000313" key="14">
    <source>
        <dbReference type="Proteomes" id="UP001200034"/>
    </source>
</evidence>
<dbReference type="PANTHER" id="PTHR13563">
    <property type="entry name" value="TRNA (GUANINE-9-) METHYLTRANSFERASE"/>
    <property type="match status" value="1"/>
</dbReference>
<dbReference type="Gene3D" id="3.40.1280.30">
    <property type="match status" value="1"/>
</dbReference>
<feature type="region of interest" description="Disordered" evidence="11">
    <location>
        <begin position="430"/>
        <end position="450"/>
    </location>
</feature>
<dbReference type="InterPro" id="IPR028564">
    <property type="entry name" value="MT_TRM10-typ"/>
</dbReference>
<evidence type="ECO:0000256" key="9">
    <source>
        <dbReference type="ARBA" id="ARBA00029803"/>
    </source>
</evidence>
<evidence type="ECO:0000256" key="1">
    <source>
        <dbReference type="ARBA" id="ARBA00004173"/>
    </source>
</evidence>
<evidence type="ECO:0000259" key="12">
    <source>
        <dbReference type="PROSITE" id="PS51675"/>
    </source>
</evidence>
<dbReference type="InterPro" id="IPR007356">
    <property type="entry name" value="tRNA_m1G_MeTrfase_euk"/>
</dbReference>
<dbReference type="GO" id="GO:0005654">
    <property type="term" value="C:nucleoplasm"/>
    <property type="evidence" value="ECO:0007669"/>
    <property type="project" value="TreeGrafter"/>
</dbReference>
<dbReference type="InterPro" id="IPR038459">
    <property type="entry name" value="MT_TRM10-typ_sf"/>
</dbReference>
<protein>
    <recommendedName>
        <fullName evidence="9">RNA (guanine-9-)-methyltransferase domain-containing protein 1</fullName>
    </recommendedName>
</protein>
<feature type="coiled-coil region" evidence="10">
    <location>
        <begin position="69"/>
        <end position="96"/>
    </location>
</feature>
<evidence type="ECO:0000256" key="10">
    <source>
        <dbReference type="SAM" id="Coils"/>
    </source>
</evidence>
<dbReference type="Proteomes" id="UP001200034">
    <property type="component" value="Unassembled WGS sequence"/>
</dbReference>
<evidence type="ECO:0000256" key="4">
    <source>
        <dbReference type="ARBA" id="ARBA00022691"/>
    </source>
</evidence>
<evidence type="ECO:0000256" key="3">
    <source>
        <dbReference type="ARBA" id="ARBA00022679"/>
    </source>
</evidence>
<dbReference type="EMBL" id="JAJJHW010002585">
    <property type="protein sequence ID" value="KAH8372015.1"/>
    <property type="molecule type" value="Genomic_DNA"/>
</dbReference>
<comment type="caution">
    <text evidence="13">The sequence shown here is derived from an EMBL/GenBank/DDBJ whole genome shotgun (WGS) entry which is preliminary data.</text>
</comment>
<dbReference type="CDD" id="cd18102">
    <property type="entry name" value="Trm10_MRRP1"/>
    <property type="match status" value="1"/>
</dbReference>
<evidence type="ECO:0000256" key="2">
    <source>
        <dbReference type="ARBA" id="ARBA00022603"/>
    </source>
</evidence>
<evidence type="ECO:0000313" key="13">
    <source>
        <dbReference type="EMBL" id="KAH8372015.1"/>
    </source>
</evidence>
<proteinExistence type="predicted"/>
<dbReference type="GO" id="GO:0005739">
    <property type="term" value="C:mitochondrion"/>
    <property type="evidence" value="ECO:0007669"/>
    <property type="project" value="UniProtKB-SubCell"/>
</dbReference>
<keyword evidence="3" id="KW-0808">Transferase</keyword>
<feature type="domain" description="SAM-dependent MTase TRM10-type" evidence="12">
    <location>
        <begin position="190"/>
        <end position="384"/>
    </location>
</feature>
<evidence type="ECO:0000256" key="7">
    <source>
        <dbReference type="ARBA" id="ARBA00023054"/>
    </source>
</evidence>
<keyword evidence="2" id="KW-0489">Methyltransferase</keyword>
<keyword evidence="5" id="KW-0819">tRNA processing</keyword>
<dbReference type="GO" id="GO:0097745">
    <property type="term" value="P:mitochondrial tRNA 5'-end processing"/>
    <property type="evidence" value="ECO:0007669"/>
    <property type="project" value="TreeGrafter"/>
</dbReference>
<dbReference type="GO" id="GO:0008168">
    <property type="term" value="F:methyltransferase activity"/>
    <property type="evidence" value="ECO:0007669"/>
    <property type="project" value="UniProtKB-KW"/>
</dbReference>
<name>A0AAD4K2Y4_9MUSC</name>
<sequence length="450" mass="52833">MLRNLVRWQARKTLLNKPVIFQVDAVRSFSNPFKQSRSEKADLEEPATGIKKHVNPFAQRTITQDLPQNADLVETKEEREKRLKVLQLEVDIAHQEGRRVPALEFFQEHHWAHVLTLPTKSARSKYYAFLWQIEMKKESNQRKKEERAVETERRVAEIRKERAENDHIIYGLAYTSMFLRIYDTTINHWQNNRLTRAMQFAPKLVLDCSYDQHMNNRESSYAAKQLMLCFAENRMNDEPFDLHYCNTNFDGHCMQILKRYIPTMLNPEFPMNVHSKCFTELFPKKQLVYLTPHCREDLVTYDPDDIYIVGAMVDTVNNEPLSLAKAKRLGLRMARLPLDRYLQWGAGSGKSLTLNQMISIMLDLKKTGDWNTALQHVPRRKVADYNNERQALNKQASKLNVRIDHLLKFEGDRRSSSAFAEPQKLRQRKEGMDFKLESWATGKRKTNQSS</sequence>
<accession>A0AAD4K2Y4</accession>
<reference evidence="13" key="1">
    <citation type="journal article" date="2021" name="Mol. Ecol. Resour.">
        <title>Phylogenomic analyses of the genus Drosophila reveals genomic signals of climate adaptation.</title>
        <authorList>
            <person name="Li F."/>
            <person name="Rane R.V."/>
            <person name="Luria V."/>
            <person name="Xiong Z."/>
            <person name="Chen J."/>
            <person name="Li Z."/>
            <person name="Catullo R.A."/>
            <person name="Griffin P.C."/>
            <person name="Schiffer M."/>
            <person name="Pearce S."/>
            <person name="Lee S.F."/>
            <person name="McElroy K."/>
            <person name="Stocker A."/>
            <person name="Shirriffs J."/>
            <person name="Cockerell F."/>
            <person name="Coppin C."/>
            <person name="Sgro C.M."/>
            <person name="Karger A."/>
            <person name="Cain J.W."/>
            <person name="Weber J.A."/>
            <person name="Santpere G."/>
            <person name="Kirschner M.W."/>
            <person name="Hoffmann A.A."/>
            <person name="Oakeshott J.G."/>
            <person name="Zhang G."/>
        </authorList>
    </citation>
    <scope>NUCLEOTIDE SEQUENCE</scope>
    <source>
        <strain evidence="13">BGI-SZ-2011g</strain>
    </source>
</reference>
<dbReference type="GO" id="GO:0070131">
    <property type="term" value="P:positive regulation of mitochondrial translation"/>
    <property type="evidence" value="ECO:0007669"/>
    <property type="project" value="TreeGrafter"/>
</dbReference>
<gene>
    <name evidence="13" type="ORF">KR093_009735</name>
</gene>
<keyword evidence="14" id="KW-1185">Reference proteome</keyword>
<keyword evidence="8" id="KW-0496">Mitochondrion</keyword>
<organism evidence="13 14">
    <name type="scientific">Drosophila rubida</name>
    <dbReference type="NCBI Taxonomy" id="30044"/>
    <lineage>
        <taxon>Eukaryota</taxon>
        <taxon>Metazoa</taxon>
        <taxon>Ecdysozoa</taxon>
        <taxon>Arthropoda</taxon>
        <taxon>Hexapoda</taxon>
        <taxon>Insecta</taxon>
        <taxon>Pterygota</taxon>
        <taxon>Neoptera</taxon>
        <taxon>Endopterygota</taxon>
        <taxon>Diptera</taxon>
        <taxon>Brachycera</taxon>
        <taxon>Muscomorpha</taxon>
        <taxon>Ephydroidea</taxon>
        <taxon>Drosophilidae</taxon>
        <taxon>Drosophila</taxon>
    </lineage>
</organism>
<evidence type="ECO:0000256" key="8">
    <source>
        <dbReference type="ARBA" id="ARBA00023128"/>
    </source>
</evidence>
<keyword evidence="6" id="KW-0809">Transit peptide</keyword>